<dbReference type="GO" id="GO:0010436">
    <property type="term" value="F:carotenoid dioxygenase activity"/>
    <property type="evidence" value="ECO:0007669"/>
    <property type="project" value="TreeGrafter"/>
</dbReference>
<keyword evidence="4 5" id="KW-0408">Iron</keyword>
<evidence type="ECO:0000313" key="7">
    <source>
        <dbReference type="EMBL" id="MBB4001236.1"/>
    </source>
</evidence>
<dbReference type="GO" id="GO:0046872">
    <property type="term" value="F:metal ion binding"/>
    <property type="evidence" value="ECO:0007669"/>
    <property type="project" value="UniProtKB-KW"/>
</dbReference>
<organism evidence="7 8">
    <name type="scientific">Aurantimonas endophytica</name>
    <dbReference type="NCBI Taxonomy" id="1522175"/>
    <lineage>
        <taxon>Bacteria</taxon>
        <taxon>Pseudomonadati</taxon>
        <taxon>Pseudomonadota</taxon>
        <taxon>Alphaproteobacteria</taxon>
        <taxon>Hyphomicrobiales</taxon>
        <taxon>Aurantimonadaceae</taxon>
        <taxon>Aurantimonas</taxon>
    </lineage>
</organism>
<dbReference type="Proteomes" id="UP000588647">
    <property type="component" value="Unassembled WGS sequence"/>
</dbReference>
<dbReference type="EC" id="1.13.11.-" evidence="6"/>
<evidence type="ECO:0000256" key="5">
    <source>
        <dbReference type="PIRSR" id="PIRSR604294-1"/>
    </source>
</evidence>
<proteinExistence type="inferred from homology"/>
<accession>A0A7W6H9T0</accession>
<dbReference type="AlphaFoldDB" id="A0A7W6H9T0"/>
<dbReference type="PANTHER" id="PTHR10543:SF89">
    <property type="entry name" value="CAROTENOID 9,10(9',10')-CLEAVAGE DIOXYGENASE 1"/>
    <property type="match status" value="1"/>
</dbReference>
<evidence type="ECO:0000256" key="3">
    <source>
        <dbReference type="ARBA" id="ARBA00023002"/>
    </source>
</evidence>
<feature type="binding site" evidence="5">
    <location>
        <position position="127"/>
    </location>
    <ligand>
        <name>Fe cation</name>
        <dbReference type="ChEBI" id="CHEBI:24875"/>
        <note>catalytic</note>
    </ligand>
</feature>
<keyword evidence="2 5" id="KW-0479">Metal-binding</keyword>
<evidence type="ECO:0000313" key="8">
    <source>
        <dbReference type="Proteomes" id="UP000588647"/>
    </source>
</evidence>
<dbReference type="Pfam" id="PF03055">
    <property type="entry name" value="RPE65"/>
    <property type="match status" value="1"/>
</dbReference>
<evidence type="ECO:0000256" key="4">
    <source>
        <dbReference type="ARBA" id="ARBA00023004"/>
    </source>
</evidence>
<dbReference type="EMBL" id="JACIEM010000001">
    <property type="protein sequence ID" value="MBB4001236.1"/>
    <property type="molecule type" value="Genomic_DNA"/>
</dbReference>
<feature type="binding site" evidence="5">
    <location>
        <position position="175"/>
    </location>
    <ligand>
        <name>Fe cation</name>
        <dbReference type="ChEBI" id="CHEBI:24875"/>
        <note>catalytic</note>
    </ligand>
</feature>
<comment type="similarity">
    <text evidence="1 6">Belongs to the carotenoid oxygenase family.</text>
</comment>
<evidence type="ECO:0000256" key="6">
    <source>
        <dbReference type="RuleBase" id="RU364048"/>
    </source>
</evidence>
<keyword evidence="8" id="KW-1185">Reference proteome</keyword>
<name>A0A7W6H9T0_9HYPH</name>
<feature type="binding site" evidence="5">
    <location>
        <position position="411"/>
    </location>
    <ligand>
        <name>Fe cation</name>
        <dbReference type="ChEBI" id="CHEBI:24875"/>
        <note>catalytic</note>
    </ligand>
</feature>
<dbReference type="GO" id="GO:0016121">
    <property type="term" value="P:carotene catabolic process"/>
    <property type="evidence" value="ECO:0007669"/>
    <property type="project" value="TreeGrafter"/>
</dbReference>
<keyword evidence="6 7" id="KW-0223">Dioxygenase</keyword>
<comment type="caution">
    <text evidence="7">The sequence shown here is derived from an EMBL/GenBank/DDBJ whole genome shotgun (WGS) entry which is preliminary data.</text>
</comment>
<evidence type="ECO:0000256" key="2">
    <source>
        <dbReference type="ARBA" id="ARBA00022723"/>
    </source>
</evidence>
<sequence length="417" mass="45742">MRNGPNPRFEPVSYTYPLEGDGMVHAVWFDNGRARYRNRFVRTASFEIEDRAKHTVFGGLMDPTPADPAGLGSAGPDKQSAFIGVMHHGGHLLALGEVEPAWELSPDLETLGPWTGETDRPLDLGAHNRVHPVTGDLFGLAYDLASPTVTIHHLDQTGRWKRSFPVALAAPSMIHDFILTERHLVLMIGPAVFDMAAAARGESFLQWRPELGTRIGVMDLDGGNPRWIETGACFVFHFANGFERGNEIVIDYVRHQALRLGYSGGRHAPPRLHRLLLHPAAGTLNDASLFDGAVEFPRIDDRRVARPSRHVYVPTLTESLKLVNPASATFNCLLKVDTETSRITRHDFGNRVAGEAVFIPGGAADDTGWLATFLYDPETGTSDLALLDAARIEEAPVAVIRMPQRVPQGLHGAWVPG</sequence>
<gene>
    <name evidence="7" type="ORF">GGR03_000283</name>
</gene>
<keyword evidence="3 6" id="KW-0560">Oxidoreductase</keyword>
<comment type="cofactor">
    <cofactor evidence="5 6">
        <name>Fe(2+)</name>
        <dbReference type="ChEBI" id="CHEBI:29033"/>
    </cofactor>
    <text evidence="5 6">Binds 1 Fe(2+) ion per subunit.</text>
</comment>
<reference evidence="7 8" key="1">
    <citation type="submission" date="2020-08" db="EMBL/GenBank/DDBJ databases">
        <title>Genomic Encyclopedia of Type Strains, Phase IV (KMG-IV): sequencing the most valuable type-strain genomes for metagenomic binning, comparative biology and taxonomic classification.</title>
        <authorList>
            <person name="Goeker M."/>
        </authorList>
    </citation>
    <scope>NUCLEOTIDE SEQUENCE [LARGE SCALE GENOMIC DNA]</scope>
    <source>
        <strain evidence="7 8">DSM 103570</strain>
    </source>
</reference>
<feature type="binding site" evidence="5">
    <location>
        <position position="237"/>
    </location>
    <ligand>
        <name>Fe cation</name>
        <dbReference type="ChEBI" id="CHEBI:24875"/>
        <note>catalytic</note>
    </ligand>
</feature>
<evidence type="ECO:0000256" key="1">
    <source>
        <dbReference type="ARBA" id="ARBA00006787"/>
    </source>
</evidence>
<dbReference type="InterPro" id="IPR004294">
    <property type="entry name" value="Carotenoid_Oase"/>
</dbReference>
<protein>
    <recommendedName>
        <fullName evidence="6">Dioxygenase</fullName>
        <ecNumber evidence="6">1.13.11.-</ecNumber>
    </recommendedName>
</protein>
<dbReference type="PANTHER" id="PTHR10543">
    <property type="entry name" value="BETA-CAROTENE DIOXYGENASE"/>
    <property type="match status" value="1"/>
</dbReference>